<proteinExistence type="predicted"/>
<sequence length="831" mass="95853">MRRIITVSSKLSPRNNSRLGLILATMAIWLIVGSFFGLGNQTFAAEPELEEVVEEAPNAVEKETVEEEQEPDKSDELDQELTRVDDKIRSKLDILDGYRLDDVDEYREEGHKRFKYQDDNHSISVVYNLENERIVRLDSHVPRREPTLAQITTAEAKEKAIDYLKKLYPDLLDQGYLDPEPIINRRIDDERSYNSYYQFEFSRQYNDIPVKGEGITIVINAINGELFSINKDFTDVDRFVPVKDKAIKAEKAMEIFKEQLPLQLVYMNNARNTELDSGKLYFTFFGQVDVDSRGYLNRGYSVDVNEGELVTNFEQIEHENIAETLTQDGRLTDKFLEQYAIELQGETPPDQKEIDEDYTADRGKEFLHYLGIEDVELDRTSIRSIRRPIVERAEAREVYEMTFSHEEIRSLRHLRVKACTESGDIIGFEFRPRGEAQLLELVGDRPERLDLSEISQDLVENMRPKPSQDKKLLDSWNLTVTQDADEPHEHQIVEDPGEHEPGRTFRGAELIRIIDNIPVEASGYHVMLDQATGFLNTLRTADIDRESLQDPEEVNMSKQDAREQLLSELDIEITYAPKTISEEGELVTDVRQIAEEDVKYEMRPVYQLKPYVQQIDRLSSAPYIEAETGEVYRYDGSPFIEEDIFQLVDDDHWAATYLELGLAQGMLPLREGQLHSDADITKEELSVMLAYLISVQDTGYGPDIPEEPYFNNVHKNHPKFDEIQLTADEGIFDKDQDRFPADEKVTREEMAQLIIKTLDLELLMHNDLTFSMDYQDQDEISPELRDYVGLVTGLGIMNGDGQEFSPQEKLSRAEAITILYQLDEELGDMKN</sequence>
<keyword evidence="3" id="KW-0472">Membrane</keyword>
<accession>B2A850</accession>
<reference evidence="5 6" key="2">
    <citation type="journal article" date="2011" name="J. Bacteriol.">
        <title>Complete genome sequence of the anaerobic, halophilic alkalithermophile Natranaerobius thermophilus JW/NM-WN-LF.</title>
        <authorList>
            <person name="Zhao B."/>
            <person name="Mesbah N.M."/>
            <person name="Dalin E."/>
            <person name="Goodwin L."/>
            <person name="Nolan M."/>
            <person name="Pitluck S."/>
            <person name="Chertkov O."/>
            <person name="Brettin T.S."/>
            <person name="Han J."/>
            <person name="Larimer F.W."/>
            <person name="Land M.L."/>
            <person name="Hauser L."/>
            <person name="Kyrpides N."/>
            <person name="Wiegel J."/>
        </authorList>
    </citation>
    <scope>NUCLEOTIDE SEQUENCE [LARGE SCALE GENOMIC DNA]</scope>
    <source>
        <strain evidence="6">ATCC BAA-1301 / DSM 18059 / JW/NM-WN-LF</strain>
    </source>
</reference>
<keyword evidence="1" id="KW-0677">Repeat</keyword>
<evidence type="ECO:0000313" key="6">
    <source>
        <dbReference type="Proteomes" id="UP000001683"/>
    </source>
</evidence>
<dbReference type="eggNOG" id="COG1404">
    <property type="taxonomic scope" value="Bacteria"/>
</dbReference>
<dbReference type="STRING" id="457570.Nther_2252"/>
<feature type="domain" description="SLH" evidence="4">
    <location>
        <begin position="771"/>
        <end position="831"/>
    </location>
</feature>
<dbReference type="EMBL" id="CP001034">
    <property type="protein sequence ID" value="ACB85818.1"/>
    <property type="molecule type" value="Genomic_DNA"/>
</dbReference>
<feature type="transmembrane region" description="Helical" evidence="3">
    <location>
        <begin position="21"/>
        <end position="39"/>
    </location>
</feature>
<dbReference type="Pfam" id="PF00395">
    <property type="entry name" value="SLH"/>
    <property type="match status" value="2"/>
</dbReference>
<dbReference type="PROSITE" id="PS51272">
    <property type="entry name" value="SLH"/>
    <property type="match status" value="2"/>
</dbReference>
<evidence type="ECO:0000256" key="1">
    <source>
        <dbReference type="ARBA" id="ARBA00022737"/>
    </source>
</evidence>
<organism evidence="5 6">
    <name type="scientific">Natranaerobius thermophilus (strain ATCC BAA-1301 / DSM 18059 / JW/NM-WN-LF)</name>
    <dbReference type="NCBI Taxonomy" id="457570"/>
    <lineage>
        <taxon>Bacteria</taxon>
        <taxon>Bacillati</taxon>
        <taxon>Bacillota</taxon>
        <taxon>Clostridia</taxon>
        <taxon>Natranaerobiales</taxon>
        <taxon>Natranaerobiaceae</taxon>
        <taxon>Natranaerobius</taxon>
    </lineage>
</organism>
<dbReference type="RefSeq" id="WP_012448669.1">
    <property type="nucleotide sequence ID" value="NC_010718.1"/>
</dbReference>
<dbReference type="AlphaFoldDB" id="B2A850"/>
<name>B2A850_NATTJ</name>
<dbReference type="InterPro" id="IPR032599">
    <property type="entry name" value="YcdB/YcdC_rep_domain"/>
</dbReference>
<reference evidence="5 6" key="1">
    <citation type="submission" date="2008-04" db="EMBL/GenBank/DDBJ databases">
        <title>Complete sequence of chromosome of Natranaerobius thermophilus JW/NM-WN-LF.</title>
        <authorList>
            <consortium name="US DOE Joint Genome Institute"/>
            <person name="Copeland A."/>
            <person name="Lucas S."/>
            <person name="Lapidus A."/>
            <person name="Glavina del Rio T."/>
            <person name="Dalin E."/>
            <person name="Tice H."/>
            <person name="Bruce D."/>
            <person name="Goodwin L."/>
            <person name="Pitluck S."/>
            <person name="Chertkov O."/>
            <person name="Brettin T."/>
            <person name="Detter J.C."/>
            <person name="Han C."/>
            <person name="Kuske C.R."/>
            <person name="Schmutz J."/>
            <person name="Larimer F."/>
            <person name="Land M."/>
            <person name="Hauser L."/>
            <person name="Kyrpides N."/>
            <person name="Lykidis A."/>
            <person name="Mesbah N.M."/>
            <person name="Wiegel J."/>
        </authorList>
    </citation>
    <scope>NUCLEOTIDE SEQUENCE [LARGE SCALE GENOMIC DNA]</scope>
    <source>
        <strain evidence="6">ATCC BAA-1301 / DSM 18059 / JW/NM-WN-LF</strain>
    </source>
</reference>
<keyword evidence="3" id="KW-1133">Transmembrane helix</keyword>
<gene>
    <name evidence="5" type="ordered locus">Nther_2252</name>
</gene>
<dbReference type="OrthoDB" id="2473368at2"/>
<keyword evidence="6" id="KW-1185">Reference proteome</keyword>
<feature type="region of interest" description="Disordered" evidence="2">
    <location>
        <begin position="56"/>
        <end position="78"/>
    </location>
</feature>
<dbReference type="Pfam" id="PF16244">
    <property type="entry name" value="DUF4901"/>
    <property type="match status" value="1"/>
</dbReference>
<keyword evidence="3" id="KW-0812">Transmembrane</keyword>
<dbReference type="HOGENOM" id="CLU_341256_0_0_9"/>
<evidence type="ECO:0000313" key="5">
    <source>
        <dbReference type="EMBL" id="ACB85818.1"/>
    </source>
</evidence>
<feature type="domain" description="SLH" evidence="4">
    <location>
        <begin position="706"/>
        <end position="768"/>
    </location>
</feature>
<evidence type="ECO:0000256" key="3">
    <source>
        <dbReference type="SAM" id="Phobius"/>
    </source>
</evidence>
<dbReference type="Proteomes" id="UP000001683">
    <property type="component" value="Chromosome"/>
</dbReference>
<protein>
    <recommendedName>
        <fullName evidence="4">SLH domain-containing protein</fullName>
    </recommendedName>
</protein>
<dbReference type="InterPro" id="IPR001119">
    <property type="entry name" value="SLH_dom"/>
</dbReference>
<dbReference type="InParanoid" id="B2A850"/>
<evidence type="ECO:0000259" key="4">
    <source>
        <dbReference type="PROSITE" id="PS51272"/>
    </source>
</evidence>
<dbReference type="KEGG" id="nth:Nther_2252"/>
<evidence type="ECO:0000256" key="2">
    <source>
        <dbReference type="SAM" id="MobiDB-lite"/>
    </source>
</evidence>